<dbReference type="NCBIfam" id="TIGR02896">
    <property type="entry name" value="spore_III_AF"/>
    <property type="match status" value="1"/>
</dbReference>
<protein>
    <submittedName>
        <fullName evidence="2">Stage III sporulation protein AF</fullName>
    </submittedName>
</protein>
<dbReference type="Pfam" id="PF09581">
    <property type="entry name" value="Spore_III_AF"/>
    <property type="match status" value="1"/>
</dbReference>
<keyword evidence="1" id="KW-0472">Membrane</keyword>
<dbReference type="AlphaFoldDB" id="A0AA45WR09"/>
<sequence length="209" mass="23470">MIEWISEWLKQIIILVLIATFIDLLLPNNALDRYVKLVMGLLIIMAILTPIFQLLSEEYDLSALAFTHASHGERLASLQQIREQGEKLKTTQDRLIQEQSSKQMELSIKEQVERKFGVEVTESNVTLQTRPKGMAEIKHIHVRASVSAVSPHQLGGKPVQPVYISVGERETASPKGDHAGNKLAQNIASYLSDAWHVRQEQVQVTVDAL</sequence>
<gene>
    <name evidence="2" type="ORF">SAMN06265361_106129</name>
</gene>
<proteinExistence type="predicted"/>
<evidence type="ECO:0000256" key="1">
    <source>
        <dbReference type="SAM" id="Phobius"/>
    </source>
</evidence>
<feature type="transmembrane region" description="Helical" evidence="1">
    <location>
        <begin position="12"/>
        <end position="31"/>
    </location>
</feature>
<comment type="caution">
    <text evidence="2">The sequence shown here is derived from an EMBL/GenBank/DDBJ whole genome shotgun (WGS) entry which is preliminary data.</text>
</comment>
<accession>A0AA45WR09</accession>
<keyword evidence="1" id="KW-0812">Transmembrane</keyword>
<dbReference type="InterPro" id="IPR014245">
    <property type="entry name" value="Spore_III_AF"/>
</dbReference>
<name>A0AA45WR09_9BACL</name>
<keyword evidence="1" id="KW-1133">Transmembrane helix</keyword>
<evidence type="ECO:0000313" key="2">
    <source>
        <dbReference type="EMBL" id="SMP28816.1"/>
    </source>
</evidence>
<evidence type="ECO:0000313" key="3">
    <source>
        <dbReference type="Proteomes" id="UP001157946"/>
    </source>
</evidence>
<dbReference type="Proteomes" id="UP001157946">
    <property type="component" value="Unassembled WGS sequence"/>
</dbReference>
<keyword evidence="3" id="KW-1185">Reference proteome</keyword>
<feature type="transmembrane region" description="Helical" evidence="1">
    <location>
        <begin position="37"/>
        <end position="55"/>
    </location>
</feature>
<dbReference type="EMBL" id="FXTU01000006">
    <property type="protein sequence ID" value="SMP28816.1"/>
    <property type="molecule type" value="Genomic_DNA"/>
</dbReference>
<reference evidence="2" key="1">
    <citation type="submission" date="2017-05" db="EMBL/GenBank/DDBJ databases">
        <authorList>
            <person name="Varghese N."/>
            <person name="Submissions S."/>
        </authorList>
    </citation>
    <scope>NUCLEOTIDE SEQUENCE</scope>
    <source>
        <strain evidence="2">DSM 45262</strain>
    </source>
</reference>
<organism evidence="2 3">
    <name type="scientific">Laceyella tengchongensis</name>
    <dbReference type="NCBI Taxonomy" id="574699"/>
    <lineage>
        <taxon>Bacteria</taxon>
        <taxon>Bacillati</taxon>
        <taxon>Bacillota</taxon>
        <taxon>Bacilli</taxon>
        <taxon>Bacillales</taxon>
        <taxon>Thermoactinomycetaceae</taxon>
        <taxon>Laceyella</taxon>
    </lineage>
</organism>
<dbReference type="RefSeq" id="WP_102992135.1">
    <property type="nucleotide sequence ID" value="NZ_FXTU01000006.1"/>
</dbReference>